<evidence type="ECO:0000313" key="1">
    <source>
        <dbReference type="EMBL" id="KAK4245524.1"/>
    </source>
</evidence>
<reference evidence="1" key="1">
    <citation type="journal article" date="2023" name="Mol. Phylogenet. Evol.">
        <title>Genome-scale phylogeny and comparative genomics of the fungal order Sordariales.</title>
        <authorList>
            <person name="Hensen N."/>
            <person name="Bonometti L."/>
            <person name="Westerberg I."/>
            <person name="Brannstrom I.O."/>
            <person name="Guillou S."/>
            <person name="Cros-Aarteil S."/>
            <person name="Calhoun S."/>
            <person name="Haridas S."/>
            <person name="Kuo A."/>
            <person name="Mondo S."/>
            <person name="Pangilinan J."/>
            <person name="Riley R."/>
            <person name="LaButti K."/>
            <person name="Andreopoulos B."/>
            <person name="Lipzen A."/>
            <person name="Chen C."/>
            <person name="Yan M."/>
            <person name="Daum C."/>
            <person name="Ng V."/>
            <person name="Clum A."/>
            <person name="Steindorff A."/>
            <person name="Ohm R.A."/>
            <person name="Martin F."/>
            <person name="Silar P."/>
            <person name="Natvig D.O."/>
            <person name="Lalanne C."/>
            <person name="Gautier V."/>
            <person name="Ament-Velasquez S.L."/>
            <person name="Kruys A."/>
            <person name="Hutchinson M.I."/>
            <person name="Powell A.J."/>
            <person name="Barry K."/>
            <person name="Miller A.N."/>
            <person name="Grigoriev I.V."/>
            <person name="Debuchy R."/>
            <person name="Gladieux P."/>
            <person name="Hiltunen Thoren M."/>
            <person name="Johannesson H."/>
        </authorList>
    </citation>
    <scope>NUCLEOTIDE SEQUENCE</scope>
    <source>
        <strain evidence="1">CBS 359.72</strain>
    </source>
</reference>
<name>A0AAN7HMX9_9PEZI</name>
<dbReference type="InterPro" id="IPR008547">
    <property type="entry name" value="DUF829_TMEM53"/>
</dbReference>
<dbReference type="InterPro" id="IPR029058">
    <property type="entry name" value="AB_hydrolase_fold"/>
</dbReference>
<dbReference type="Pfam" id="PF05705">
    <property type="entry name" value="DUF829"/>
    <property type="match status" value="1"/>
</dbReference>
<protein>
    <submittedName>
        <fullName evidence="1">Transmembrane protein 53</fullName>
    </submittedName>
</protein>
<gene>
    <name evidence="1" type="ORF">C7999DRAFT_42936</name>
</gene>
<reference evidence="1" key="2">
    <citation type="submission" date="2023-05" db="EMBL/GenBank/DDBJ databases">
        <authorList>
            <consortium name="Lawrence Berkeley National Laboratory"/>
            <person name="Steindorff A."/>
            <person name="Hensen N."/>
            <person name="Bonometti L."/>
            <person name="Westerberg I."/>
            <person name="Brannstrom I.O."/>
            <person name="Guillou S."/>
            <person name="Cros-Aarteil S."/>
            <person name="Calhoun S."/>
            <person name="Haridas S."/>
            <person name="Kuo A."/>
            <person name="Mondo S."/>
            <person name="Pangilinan J."/>
            <person name="Riley R."/>
            <person name="Labutti K."/>
            <person name="Andreopoulos B."/>
            <person name="Lipzen A."/>
            <person name="Chen C."/>
            <person name="Yanf M."/>
            <person name="Daum C."/>
            <person name="Ng V."/>
            <person name="Clum A."/>
            <person name="Ohm R."/>
            <person name="Martin F."/>
            <person name="Silar P."/>
            <person name="Natvig D."/>
            <person name="Lalanne C."/>
            <person name="Gautier V."/>
            <person name="Ament-Velasquez S.L."/>
            <person name="Kruys A."/>
            <person name="Hutchinson M.I."/>
            <person name="Powell A.J."/>
            <person name="Barry K."/>
            <person name="Miller A.N."/>
            <person name="Grigoriev I.V."/>
            <person name="Debuchy R."/>
            <person name="Gladieux P."/>
            <person name="Thoren M.H."/>
            <person name="Johannesson H."/>
        </authorList>
    </citation>
    <scope>NUCLEOTIDE SEQUENCE</scope>
    <source>
        <strain evidence="1">CBS 359.72</strain>
    </source>
</reference>
<dbReference type="PANTHER" id="PTHR12265:SF14">
    <property type="entry name" value="INDOLE-DITERPENE BIOSYNTHESIS PROTEIN PAXU"/>
    <property type="match status" value="1"/>
</dbReference>
<dbReference type="EMBL" id="MU857698">
    <property type="protein sequence ID" value="KAK4245524.1"/>
    <property type="molecule type" value="Genomic_DNA"/>
</dbReference>
<dbReference type="Proteomes" id="UP001303647">
    <property type="component" value="Unassembled WGS sequence"/>
</dbReference>
<accession>A0AAN7HMX9</accession>
<keyword evidence="2" id="KW-1185">Reference proteome</keyword>
<evidence type="ECO:0000313" key="2">
    <source>
        <dbReference type="Proteomes" id="UP001303647"/>
    </source>
</evidence>
<keyword evidence="1" id="KW-0472">Membrane</keyword>
<sequence length="326" mass="35424">MSTAPEAKSIMLGFRKLSNQVYARDGHPSAQDPNHPSTIVIYGWGDANPRHLAKYVDGYDKLFPHARVVLIFSPILKALYQTLEARSRTMLPVIEAVYPEALGNNKNNTPQSGGDERVLLHVMSNTGGMNCAATMNAYATATTAKQTGRAPSVFPHDMLVCDSTPGSTHFLPNVGPWSRAMALGAARWLPWPFAVTQALAALFLACLHGLGWLIGATSAAEFSTRAVNDPSLSDASAKRLYLYSKEDDIIHWEDIEKHAAEARQKGWSVSAEMFEGTPHVGHMRAHPDQYWGVIGAAWAEAVAAKAKKTIEMKKSQGSCHSVTEVG</sequence>
<dbReference type="SUPFAM" id="SSF53474">
    <property type="entry name" value="alpha/beta-Hydrolases"/>
    <property type="match status" value="1"/>
</dbReference>
<keyword evidence="1" id="KW-0812">Transmembrane</keyword>
<dbReference type="AlphaFoldDB" id="A0AAN7HMX9"/>
<organism evidence="1 2">
    <name type="scientific">Corynascus novoguineensis</name>
    <dbReference type="NCBI Taxonomy" id="1126955"/>
    <lineage>
        <taxon>Eukaryota</taxon>
        <taxon>Fungi</taxon>
        <taxon>Dikarya</taxon>
        <taxon>Ascomycota</taxon>
        <taxon>Pezizomycotina</taxon>
        <taxon>Sordariomycetes</taxon>
        <taxon>Sordariomycetidae</taxon>
        <taxon>Sordariales</taxon>
        <taxon>Chaetomiaceae</taxon>
        <taxon>Corynascus</taxon>
    </lineage>
</organism>
<proteinExistence type="predicted"/>
<dbReference type="PANTHER" id="PTHR12265">
    <property type="entry name" value="TRANSMEMBRANE PROTEIN 53"/>
    <property type="match status" value="1"/>
</dbReference>
<comment type="caution">
    <text evidence="1">The sequence shown here is derived from an EMBL/GenBank/DDBJ whole genome shotgun (WGS) entry which is preliminary data.</text>
</comment>